<accession>E3IYN8</accession>
<keyword evidence="4" id="KW-1185">Reference proteome</keyword>
<evidence type="ECO:0000313" key="3">
    <source>
        <dbReference type="EMBL" id="ADP85109.1"/>
    </source>
</evidence>
<sequence length="263" mass="27175">MSDSLTRWATRRLALIFTLTIGVSLTLGILIGREALGKSSGSQNRERSALPTATSQPTPPATAVTVVPSATSDGADNTAEPAGALPGAPSHVNEFGIPVGYPHTEPGAISACGNYVSAYSDVRNREPSRIRAVLGSIATSSASKTISDQIIKADDANAKAAGANSISDPGLNFNLRVVGFSAKDSTANSATVSIWSVGGIGMYSNTDITAAPREVWGSDDCTVTWTNGDWKLSAATDGPDGPAITQRPGEDFRRFFYIGGPSA</sequence>
<feature type="region of interest" description="Disordered" evidence="1">
    <location>
        <begin position="37"/>
        <end position="89"/>
    </location>
</feature>
<evidence type="ECO:0000313" key="4">
    <source>
        <dbReference type="Proteomes" id="UP000002484"/>
    </source>
</evidence>
<dbReference type="KEGG" id="fri:FraEuI1c_7144"/>
<dbReference type="OrthoDB" id="3212736at2"/>
<reference evidence="3 4" key="1">
    <citation type="submission" date="2010-10" db="EMBL/GenBank/DDBJ databases">
        <title>Complete sequence of Frankia sp. EuI1c.</title>
        <authorList>
            <consortium name="US DOE Joint Genome Institute"/>
            <person name="Lucas S."/>
            <person name="Copeland A."/>
            <person name="Lapidus A."/>
            <person name="Cheng J.-F."/>
            <person name="Bruce D."/>
            <person name="Goodwin L."/>
            <person name="Pitluck S."/>
            <person name="Chertkov O."/>
            <person name="Detter J.C."/>
            <person name="Han C."/>
            <person name="Tapia R."/>
            <person name="Land M."/>
            <person name="Hauser L."/>
            <person name="Jeffries C."/>
            <person name="Kyrpides N."/>
            <person name="Ivanova N."/>
            <person name="Mikhailova N."/>
            <person name="Beauchemin N."/>
            <person name="Sen A."/>
            <person name="Sur S.A."/>
            <person name="Gtari M."/>
            <person name="Wall L."/>
            <person name="Tisa L."/>
            <person name="Woyke T."/>
        </authorList>
    </citation>
    <scope>NUCLEOTIDE SEQUENCE [LARGE SCALE GENOMIC DNA]</scope>
    <source>
        <strain evidence="4">DSM 45817 / CECT 9037 / EuI1c</strain>
    </source>
</reference>
<feature type="transmembrane region" description="Helical" evidence="2">
    <location>
        <begin position="12"/>
        <end position="32"/>
    </location>
</feature>
<dbReference type="AlphaFoldDB" id="E3IYN8"/>
<dbReference type="HOGENOM" id="CLU_1044911_0_0_11"/>
<organism evidence="3 4">
    <name type="scientific">Pseudofrankia inefficax (strain DSM 45817 / CECT 9037 / DDB 130130 / EuI1c)</name>
    <name type="common">Frankia inefficax</name>
    <dbReference type="NCBI Taxonomy" id="298654"/>
    <lineage>
        <taxon>Bacteria</taxon>
        <taxon>Bacillati</taxon>
        <taxon>Actinomycetota</taxon>
        <taxon>Actinomycetes</taxon>
        <taxon>Frankiales</taxon>
        <taxon>Frankiaceae</taxon>
        <taxon>Pseudofrankia</taxon>
    </lineage>
</organism>
<keyword evidence="2" id="KW-1133">Transmembrane helix</keyword>
<evidence type="ECO:0000256" key="1">
    <source>
        <dbReference type="SAM" id="MobiDB-lite"/>
    </source>
</evidence>
<evidence type="ECO:0000256" key="2">
    <source>
        <dbReference type="SAM" id="Phobius"/>
    </source>
</evidence>
<keyword evidence="2" id="KW-0812">Transmembrane</keyword>
<gene>
    <name evidence="3" type="ordered locus">FraEuI1c_7144</name>
</gene>
<dbReference type="STRING" id="298654.FraEuI1c_7144"/>
<name>E3IYN8_PSEI1</name>
<protein>
    <submittedName>
        <fullName evidence="3">Uncharacterized protein</fullName>
    </submittedName>
</protein>
<dbReference type="InParanoid" id="E3IYN8"/>
<feature type="compositionally biased region" description="Low complexity" evidence="1">
    <location>
        <begin position="49"/>
        <end position="72"/>
    </location>
</feature>
<dbReference type="EMBL" id="CP002299">
    <property type="protein sequence ID" value="ADP85109.1"/>
    <property type="molecule type" value="Genomic_DNA"/>
</dbReference>
<keyword evidence="2" id="KW-0472">Membrane</keyword>
<proteinExistence type="predicted"/>
<dbReference type="Proteomes" id="UP000002484">
    <property type="component" value="Chromosome"/>
</dbReference>